<feature type="transmembrane region" description="Helical" evidence="10">
    <location>
        <begin position="191"/>
        <end position="214"/>
    </location>
</feature>
<comment type="subcellular location">
    <subcellularLocation>
        <location evidence="1">Cell membrane</location>
        <topology evidence="1">Multi-pass membrane protein</topology>
    </subcellularLocation>
</comment>
<evidence type="ECO:0000256" key="9">
    <source>
        <dbReference type="ARBA" id="ARBA00023136"/>
    </source>
</evidence>
<evidence type="ECO:0000256" key="3">
    <source>
        <dbReference type="ARBA" id="ARBA00022475"/>
    </source>
</evidence>
<feature type="transmembrane region" description="Helical" evidence="10">
    <location>
        <begin position="292"/>
        <end position="325"/>
    </location>
</feature>
<proteinExistence type="predicted"/>
<evidence type="ECO:0000313" key="12">
    <source>
        <dbReference type="Proteomes" id="UP001236559"/>
    </source>
</evidence>
<keyword evidence="12" id="KW-1185">Reference proteome</keyword>
<feature type="transmembrane region" description="Helical" evidence="10">
    <location>
        <begin position="226"/>
        <end position="247"/>
    </location>
</feature>
<evidence type="ECO:0000256" key="7">
    <source>
        <dbReference type="ARBA" id="ARBA00022989"/>
    </source>
</evidence>
<protein>
    <submittedName>
        <fullName evidence="11">Trk system potassium uptake protein TrkH</fullName>
    </submittedName>
</protein>
<keyword evidence="5 10" id="KW-0812">Transmembrane</keyword>
<comment type="caution">
    <text evidence="11">The sequence shown here is derived from an EMBL/GenBank/DDBJ whole genome shotgun (WGS) entry which is preliminary data.</text>
</comment>
<feature type="transmembrane region" description="Helical" evidence="10">
    <location>
        <begin position="127"/>
        <end position="148"/>
    </location>
</feature>
<evidence type="ECO:0000313" key="11">
    <source>
        <dbReference type="EMBL" id="MDQ0275334.1"/>
    </source>
</evidence>
<sequence>MKKFYEKLSKNPPILLGISFVFVILLGAVLLTLPISTKNGEGVSFVDALFTASSATAVTGLTTLNTQLTWSAFGNVVIISLIQIGGLGTMTIFSIGVVLLGKKVSLQQRLIIREQLNISSMKGIVRWLLYVTKITFLIEFIGASLLSLALVPMYGLKKGILFSLFHSISAFCNAGFDLFGDSLAPFYNNYYVSLIICFLVILGGLGFLVFLDIYETRNFKYLKLHSKVVIIFSIGLLIFGTIITLVLEWTNKDTIALMNFPQKILASFFQSTVTRTAGFYSVDIGKVHDATAFLYIILMFIGGSPASTAGGLKTTTFAILIFATYFTLKGEKETVVFKRTISRQTVIRALTVVIVSLGVVIIVALTITIIETDRFKFLDILFETVSAFGTVGMSRGITSDLSTASKLIISFTMFTGRVGPATLAMGLLKTKKTSIKYPEGNILVG</sequence>
<evidence type="ECO:0000256" key="4">
    <source>
        <dbReference type="ARBA" id="ARBA00022538"/>
    </source>
</evidence>
<evidence type="ECO:0000256" key="1">
    <source>
        <dbReference type="ARBA" id="ARBA00004651"/>
    </source>
</evidence>
<dbReference type="NCBIfam" id="TIGR00933">
    <property type="entry name" value="2a38"/>
    <property type="match status" value="1"/>
</dbReference>
<dbReference type="Proteomes" id="UP001236559">
    <property type="component" value="Unassembled WGS sequence"/>
</dbReference>
<dbReference type="InterPro" id="IPR004772">
    <property type="entry name" value="TrkH"/>
</dbReference>
<reference evidence="11 12" key="1">
    <citation type="submission" date="2023-07" db="EMBL/GenBank/DDBJ databases">
        <title>Genomic Encyclopedia of Type Strains, Phase IV (KMG-IV): sequencing the most valuable type-strain genomes for metagenomic binning, comparative biology and taxonomic classification.</title>
        <authorList>
            <person name="Goeker M."/>
        </authorList>
    </citation>
    <scope>NUCLEOTIDE SEQUENCE [LARGE SCALE GENOMIC DNA]</scope>
    <source>
        <strain evidence="11 12">DSM 22616</strain>
    </source>
</reference>
<evidence type="ECO:0000256" key="5">
    <source>
        <dbReference type="ARBA" id="ARBA00022692"/>
    </source>
</evidence>
<keyword evidence="3" id="KW-1003">Cell membrane</keyword>
<keyword evidence="7 10" id="KW-1133">Transmembrane helix</keyword>
<dbReference type="PANTHER" id="PTHR32024">
    <property type="entry name" value="TRK SYSTEM POTASSIUM UPTAKE PROTEIN TRKG-RELATED"/>
    <property type="match status" value="1"/>
</dbReference>
<evidence type="ECO:0000256" key="2">
    <source>
        <dbReference type="ARBA" id="ARBA00022448"/>
    </source>
</evidence>
<feature type="transmembrane region" description="Helical" evidence="10">
    <location>
        <begin position="76"/>
        <end position="100"/>
    </location>
</feature>
<feature type="transmembrane region" description="Helical" evidence="10">
    <location>
        <begin position="346"/>
        <end position="370"/>
    </location>
</feature>
<evidence type="ECO:0000256" key="10">
    <source>
        <dbReference type="SAM" id="Phobius"/>
    </source>
</evidence>
<dbReference type="Pfam" id="PF02386">
    <property type="entry name" value="TrkH"/>
    <property type="match status" value="1"/>
</dbReference>
<keyword evidence="8" id="KW-0406">Ion transport</keyword>
<dbReference type="EMBL" id="JAUSTN010000006">
    <property type="protein sequence ID" value="MDQ0275334.1"/>
    <property type="molecule type" value="Genomic_DNA"/>
</dbReference>
<accession>A0ABU0AVP3</accession>
<keyword evidence="2" id="KW-0813">Transport</keyword>
<dbReference type="InterPro" id="IPR003445">
    <property type="entry name" value="Cat_transpt"/>
</dbReference>
<name>A0ABU0AVP3_9FIRM</name>
<evidence type="ECO:0000256" key="6">
    <source>
        <dbReference type="ARBA" id="ARBA00022958"/>
    </source>
</evidence>
<keyword evidence="4" id="KW-0633">Potassium transport</keyword>
<evidence type="ECO:0000256" key="8">
    <source>
        <dbReference type="ARBA" id="ARBA00023065"/>
    </source>
</evidence>
<dbReference type="RefSeq" id="WP_023055674.1">
    <property type="nucleotide sequence ID" value="NZ_JAUSTN010000006.1"/>
</dbReference>
<keyword evidence="6" id="KW-0630">Potassium</keyword>
<keyword evidence="9 10" id="KW-0472">Membrane</keyword>
<gene>
    <name evidence="11" type="ORF">J2S72_001359</name>
</gene>
<dbReference type="PANTHER" id="PTHR32024:SF1">
    <property type="entry name" value="KTR SYSTEM POTASSIUM UPTAKE PROTEIN B"/>
    <property type="match status" value="1"/>
</dbReference>
<feature type="transmembrane region" description="Helical" evidence="10">
    <location>
        <begin position="12"/>
        <end position="33"/>
    </location>
</feature>
<organism evidence="11 12">
    <name type="scientific">Peptoniphilus koenoeneniae</name>
    <dbReference type="NCBI Taxonomy" id="507751"/>
    <lineage>
        <taxon>Bacteria</taxon>
        <taxon>Bacillati</taxon>
        <taxon>Bacillota</taxon>
        <taxon>Tissierellia</taxon>
        <taxon>Tissierellales</taxon>
        <taxon>Peptoniphilaceae</taxon>
        <taxon>Peptoniphilus</taxon>
    </lineage>
</organism>